<evidence type="ECO:0000313" key="3">
    <source>
        <dbReference type="Proteomes" id="UP001500326"/>
    </source>
</evidence>
<sequence length="108" mass="11718">MPMTDSAEDPSVTRNDGAGRYEIHVDGVLAGYTVFRADTRGRLIFPHTEVDPAFRGRGIAQQLVAGAMADVASRGETVIPHCPVVSAYLRKNDVPGLDVIWPTHPHPE</sequence>
<feature type="domain" description="N-acetyltransferase" evidence="1">
    <location>
        <begin position="13"/>
        <end position="102"/>
    </location>
</feature>
<name>A0ABN2S1Y7_9MICO</name>
<gene>
    <name evidence="2" type="ORF">GCM10009777_09400</name>
</gene>
<keyword evidence="3" id="KW-1185">Reference proteome</keyword>
<evidence type="ECO:0000259" key="1">
    <source>
        <dbReference type="PROSITE" id="PS51729"/>
    </source>
</evidence>
<organism evidence="2 3">
    <name type="scientific">Microbacterium pumilum</name>
    <dbReference type="NCBI Taxonomy" id="344165"/>
    <lineage>
        <taxon>Bacteria</taxon>
        <taxon>Bacillati</taxon>
        <taxon>Actinomycetota</taxon>
        <taxon>Actinomycetes</taxon>
        <taxon>Micrococcales</taxon>
        <taxon>Microbacteriaceae</taxon>
        <taxon>Microbacterium</taxon>
    </lineage>
</organism>
<dbReference type="CDD" id="cd04301">
    <property type="entry name" value="NAT_SF"/>
    <property type="match status" value="1"/>
</dbReference>
<dbReference type="InterPro" id="IPR031165">
    <property type="entry name" value="GNAT_YJDJ"/>
</dbReference>
<dbReference type="Gene3D" id="3.40.630.30">
    <property type="match status" value="1"/>
</dbReference>
<dbReference type="InterPro" id="IPR016181">
    <property type="entry name" value="Acyl_CoA_acyltransferase"/>
</dbReference>
<dbReference type="PANTHER" id="PTHR31435">
    <property type="entry name" value="PROTEIN NATD1"/>
    <property type="match status" value="1"/>
</dbReference>
<accession>A0ABN2S1Y7</accession>
<comment type="caution">
    <text evidence="2">The sequence shown here is derived from an EMBL/GenBank/DDBJ whole genome shotgun (WGS) entry which is preliminary data.</text>
</comment>
<dbReference type="SUPFAM" id="SSF55729">
    <property type="entry name" value="Acyl-CoA N-acyltransferases (Nat)"/>
    <property type="match status" value="1"/>
</dbReference>
<dbReference type="EMBL" id="BAAAOH010000001">
    <property type="protein sequence ID" value="GAA1978371.1"/>
    <property type="molecule type" value="Genomic_DNA"/>
</dbReference>
<proteinExistence type="predicted"/>
<dbReference type="Proteomes" id="UP001500326">
    <property type="component" value="Unassembled WGS sequence"/>
</dbReference>
<dbReference type="InterPro" id="IPR045057">
    <property type="entry name" value="Gcn5-rel_NAT"/>
</dbReference>
<dbReference type="PANTHER" id="PTHR31435:SF10">
    <property type="entry name" value="BSR4717 PROTEIN"/>
    <property type="match status" value="1"/>
</dbReference>
<dbReference type="PROSITE" id="PS51729">
    <property type="entry name" value="GNAT_YJDJ"/>
    <property type="match status" value="1"/>
</dbReference>
<dbReference type="Pfam" id="PF14542">
    <property type="entry name" value="Acetyltransf_CG"/>
    <property type="match status" value="1"/>
</dbReference>
<protein>
    <recommendedName>
        <fullName evidence="1">N-acetyltransferase domain-containing protein</fullName>
    </recommendedName>
</protein>
<reference evidence="2 3" key="1">
    <citation type="journal article" date="2019" name="Int. J. Syst. Evol. Microbiol.">
        <title>The Global Catalogue of Microorganisms (GCM) 10K type strain sequencing project: providing services to taxonomists for standard genome sequencing and annotation.</title>
        <authorList>
            <consortium name="The Broad Institute Genomics Platform"/>
            <consortium name="The Broad Institute Genome Sequencing Center for Infectious Disease"/>
            <person name="Wu L."/>
            <person name="Ma J."/>
        </authorList>
    </citation>
    <scope>NUCLEOTIDE SEQUENCE [LARGE SCALE GENOMIC DNA]</scope>
    <source>
        <strain evidence="2 3">JCM 14902</strain>
    </source>
</reference>
<evidence type="ECO:0000313" key="2">
    <source>
        <dbReference type="EMBL" id="GAA1978371.1"/>
    </source>
</evidence>